<dbReference type="InterPro" id="IPR036968">
    <property type="entry name" value="Enolpyruvate_Tfrase_sf"/>
</dbReference>
<evidence type="ECO:0000313" key="17">
    <source>
        <dbReference type="EMBL" id="TVX65444.1"/>
    </source>
</evidence>
<evidence type="ECO:0000259" key="16">
    <source>
        <dbReference type="Pfam" id="PF00275"/>
    </source>
</evidence>
<dbReference type="AlphaFoldDB" id="A0A559GQN5"/>
<evidence type="ECO:0000256" key="15">
    <source>
        <dbReference type="ARBA" id="ARBA00047527"/>
    </source>
</evidence>
<keyword evidence="7" id="KW-0573">Peptidoglycan synthesis</keyword>
<name>A0A559GQN5_STREE</name>
<dbReference type="GO" id="GO:0051301">
    <property type="term" value="P:cell division"/>
    <property type="evidence" value="ECO:0007669"/>
    <property type="project" value="UniProtKB-KW"/>
</dbReference>
<evidence type="ECO:0000256" key="3">
    <source>
        <dbReference type="ARBA" id="ARBA00022490"/>
    </source>
</evidence>
<evidence type="ECO:0000256" key="5">
    <source>
        <dbReference type="ARBA" id="ARBA00022679"/>
    </source>
</evidence>
<dbReference type="GO" id="GO:0008360">
    <property type="term" value="P:regulation of cell shape"/>
    <property type="evidence" value="ECO:0007669"/>
    <property type="project" value="UniProtKB-KW"/>
</dbReference>
<dbReference type="InterPro" id="IPR001986">
    <property type="entry name" value="Enolpyruvate_Tfrase_dom"/>
</dbReference>
<evidence type="ECO:0000256" key="7">
    <source>
        <dbReference type="ARBA" id="ARBA00022984"/>
    </source>
</evidence>
<evidence type="ECO:0000256" key="10">
    <source>
        <dbReference type="ARBA" id="ARBA00038367"/>
    </source>
</evidence>
<evidence type="ECO:0000256" key="4">
    <source>
        <dbReference type="ARBA" id="ARBA00022618"/>
    </source>
</evidence>
<evidence type="ECO:0000256" key="12">
    <source>
        <dbReference type="ARBA" id="ARBA00039754"/>
    </source>
</evidence>
<dbReference type="PANTHER" id="PTHR43783:SF1">
    <property type="entry name" value="UDP-N-ACETYLGLUCOSAMINE 1-CARBOXYVINYLTRANSFERASE"/>
    <property type="match status" value="1"/>
</dbReference>
<evidence type="ECO:0000256" key="13">
    <source>
        <dbReference type="ARBA" id="ARBA00042443"/>
    </source>
</evidence>
<evidence type="ECO:0000256" key="8">
    <source>
        <dbReference type="ARBA" id="ARBA00023306"/>
    </source>
</evidence>
<keyword evidence="3" id="KW-0963">Cytoplasm</keyword>
<dbReference type="EC" id="2.5.1.7" evidence="11"/>
<gene>
    <name evidence="17" type="ORF">AZJ28_11975</name>
</gene>
<dbReference type="SUPFAM" id="SSF55205">
    <property type="entry name" value="EPT/RTPC-like"/>
    <property type="match status" value="1"/>
</dbReference>
<dbReference type="GO" id="GO:0009252">
    <property type="term" value="P:peptidoglycan biosynthetic process"/>
    <property type="evidence" value="ECO:0007669"/>
    <property type="project" value="UniProtKB-KW"/>
</dbReference>
<evidence type="ECO:0000256" key="1">
    <source>
        <dbReference type="ARBA" id="ARBA00004496"/>
    </source>
</evidence>
<evidence type="ECO:0000256" key="14">
    <source>
        <dbReference type="ARBA" id="ARBA00042842"/>
    </source>
</evidence>
<feature type="domain" description="Enolpyruvate transferase" evidence="16">
    <location>
        <begin position="4"/>
        <end position="61"/>
    </location>
</feature>
<dbReference type="EMBL" id="VMYC01000319">
    <property type="protein sequence ID" value="TVX65444.1"/>
    <property type="molecule type" value="Genomic_DNA"/>
</dbReference>
<evidence type="ECO:0000256" key="11">
    <source>
        <dbReference type="ARBA" id="ARBA00039108"/>
    </source>
</evidence>
<dbReference type="InterPro" id="IPR013792">
    <property type="entry name" value="RNA3'P_cycl/enolpyr_Trfase_a/b"/>
</dbReference>
<keyword evidence="5 17" id="KW-0808">Transferase</keyword>
<dbReference type="GO" id="GO:0005737">
    <property type="term" value="C:cytoplasm"/>
    <property type="evidence" value="ECO:0007669"/>
    <property type="project" value="UniProtKB-SubCell"/>
</dbReference>
<comment type="caution">
    <text evidence="17">The sequence shown here is derived from an EMBL/GenBank/DDBJ whole genome shotgun (WGS) entry which is preliminary data.</text>
</comment>
<protein>
    <recommendedName>
        <fullName evidence="12">UDP-N-acetylglucosamine 1-carboxyvinyltransferase</fullName>
        <ecNumber evidence="11">2.5.1.7</ecNumber>
    </recommendedName>
    <alternativeName>
        <fullName evidence="13">Enoylpyruvate transferase</fullName>
    </alternativeName>
    <alternativeName>
        <fullName evidence="14">UDP-N-acetylglucosamine enolpyruvyl transferase</fullName>
    </alternativeName>
</protein>
<comment type="pathway">
    <text evidence="2">Cell wall biogenesis; peptidoglycan biosynthesis.</text>
</comment>
<organism evidence="17 18">
    <name type="scientific">Streptococcus pneumoniae</name>
    <dbReference type="NCBI Taxonomy" id="1313"/>
    <lineage>
        <taxon>Bacteria</taxon>
        <taxon>Bacillati</taxon>
        <taxon>Bacillota</taxon>
        <taxon>Bacilli</taxon>
        <taxon>Lactobacillales</taxon>
        <taxon>Streptococcaceae</taxon>
        <taxon>Streptococcus</taxon>
    </lineage>
</organism>
<dbReference type="Gene3D" id="3.65.10.10">
    <property type="entry name" value="Enolpyruvate transferase domain"/>
    <property type="match status" value="1"/>
</dbReference>
<sequence length="77" mass="8362">EMIRDTARIVGGQALQGAEVLSTDLRASAALILTGLVAQGDTVVGKLVHLDRGYYRFHEKLAQLGAKIQRIEANDEE</sequence>
<evidence type="ECO:0000256" key="2">
    <source>
        <dbReference type="ARBA" id="ARBA00004752"/>
    </source>
</evidence>
<keyword evidence="4" id="KW-0132">Cell division</keyword>
<keyword evidence="6" id="KW-0133">Cell shape</keyword>
<dbReference type="Proteomes" id="UP000315060">
    <property type="component" value="Unassembled WGS sequence"/>
</dbReference>
<accession>A0A559GQN5</accession>
<dbReference type="PANTHER" id="PTHR43783">
    <property type="entry name" value="UDP-N-ACETYLGLUCOSAMINE 1-CARBOXYVINYLTRANSFERASE"/>
    <property type="match status" value="1"/>
</dbReference>
<evidence type="ECO:0000256" key="6">
    <source>
        <dbReference type="ARBA" id="ARBA00022960"/>
    </source>
</evidence>
<comment type="similarity">
    <text evidence="10">Belongs to the EPSP synthase family. MurA subfamily.</text>
</comment>
<dbReference type="InterPro" id="IPR050068">
    <property type="entry name" value="MurA_subfamily"/>
</dbReference>
<evidence type="ECO:0000313" key="18">
    <source>
        <dbReference type="Proteomes" id="UP000315060"/>
    </source>
</evidence>
<proteinExistence type="inferred from homology"/>
<comment type="catalytic activity">
    <reaction evidence="15">
        <text>phosphoenolpyruvate + UDP-N-acetyl-alpha-D-glucosamine = UDP-N-acetyl-3-O-(1-carboxyvinyl)-alpha-D-glucosamine + phosphate</text>
        <dbReference type="Rhea" id="RHEA:18681"/>
        <dbReference type="ChEBI" id="CHEBI:43474"/>
        <dbReference type="ChEBI" id="CHEBI:57705"/>
        <dbReference type="ChEBI" id="CHEBI:58702"/>
        <dbReference type="ChEBI" id="CHEBI:68483"/>
        <dbReference type="EC" id="2.5.1.7"/>
    </reaction>
</comment>
<evidence type="ECO:0000256" key="9">
    <source>
        <dbReference type="ARBA" id="ARBA00023316"/>
    </source>
</evidence>
<dbReference type="GO" id="GO:0071555">
    <property type="term" value="P:cell wall organization"/>
    <property type="evidence" value="ECO:0007669"/>
    <property type="project" value="UniProtKB-KW"/>
</dbReference>
<keyword evidence="8" id="KW-0131">Cell cycle</keyword>
<keyword evidence="9" id="KW-0961">Cell wall biogenesis/degradation</keyword>
<feature type="non-terminal residue" evidence="17">
    <location>
        <position position="1"/>
    </location>
</feature>
<dbReference type="Pfam" id="PF00275">
    <property type="entry name" value="EPSP_synthase"/>
    <property type="match status" value="1"/>
</dbReference>
<comment type="subcellular location">
    <subcellularLocation>
        <location evidence="1">Cytoplasm</location>
    </subcellularLocation>
</comment>
<reference evidence="17 18" key="1">
    <citation type="submission" date="2019-07" db="EMBL/GenBank/DDBJ databases">
        <authorList>
            <person name="Mohale T."/>
        </authorList>
    </citation>
    <scope>NUCLEOTIDE SEQUENCE [LARGE SCALE GENOMIC DNA]</scope>
    <source>
        <strain evidence="17 18">NTPn 59</strain>
    </source>
</reference>
<dbReference type="GO" id="GO:0008760">
    <property type="term" value="F:UDP-N-acetylglucosamine 1-carboxyvinyltransferase activity"/>
    <property type="evidence" value="ECO:0007669"/>
    <property type="project" value="UniProtKB-EC"/>
</dbReference>